<dbReference type="PROSITE" id="PS51704">
    <property type="entry name" value="GP_PDE"/>
    <property type="match status" value="1"/>
</dbReference>
<evidence type="ECO:0000259" key="1">
    <source>
        <dbReference type="PROSITE" id="PS51704"/>
    </source>
</evidence>
<dbReference type="OrthoDB" id="9787897at2"/>
<dbReference type="SUPFAM" id="SSF51695">
    <property type="entry name" value="PLC-like phosphodiesterases"/>
    <property type="match status" value="1"/>
</dbReference>
<dbReference type="Gene3D" id="3.20.20.190">
    <property type="entry name" value="Phosphatidylinositol (PI) phosphodiesterase"/>
    <property type="match status" value="1"/>
</dbReference>
<accession>A0A1X7EL56</accession>
<gene>
    <name evidence="2" type="ORF">SAMN02982989_1486</name>
</gene>
<dbReference type="GO" id="GO:0006629">
    <property type="term" value="P:lipid metabolic process"/>
    <property type="evidence" value="ECO:0007669"/>
    <property type="project" value="InterPro"/>
</dbReference>
<dbReference type="STRING" id="464029.SAMN02982989_1486"/>
<dbReference type="GO" id="GO:0008081">
    <property type="term" value="F:phosphoric diester hydrolase activity"/>
    <property type="evidence" value="ECO:0007669"/>
    <property type="project" value="InterPro"/>
</dbReference>
<proteinExistence type="predicted"/>
<dbReference type="PANTHER" id="PTHR46211">
    <property type="entry name" value="GLYCEROPHOSPHORYL DIESTER PHOSPHODIESTERASE"/>
    <property type="match status" value="1"/>
</dbReference>
<dbReference type="AlphaFoldDB" id="A0A1X7EL56"/>
<organism evidence="2 3">
    <name type="scientific">Xaviernesmea oryzae</name>
    <dbReference type="NCBI Taxonomy" id="464029"/>
    <lineage>
        <taxon>Bacteria</taxon>
        <taxon>Pseudomonadati</taxon>
        <taxon>Pseudomonadota</taxon>
        <taxon>Alphaproteobacteria</taxon>
        <taxon>Hyphomicrobiales</taxon>
        <taxon>Rhizobiaceae</taxon>
        <taxon>Rhizobium/Agrobacterium group</taxon>
        <taxon>Xaviernesmea</taxon>
    </lineage>
</organism>
<dbReference type="EMBL" id="FXAF01000006">
    <property type="protein sequence ID" value="SMF35826.1"/>
    <property type="molecule type" value="Genomic_DNA"/>
</dbReference>
<dbReference type="Proteomes" id="UP000192903">
    <property type="component" value="Unassembled WGS sequence"/>
</dbReference>
<dbReference type="PANTHER" id="PTHR46211:SF14">
    <property type="entry name" value="GLYCEROPHOSPHODIESTER PHOSPHODIESTERASE"/>
    <property type="match status" value="1"/>
</dbReference>
<dbReference type="CDD" id="cd08565">
    <property type="entry name" value="GDPD_pAtGDE_like"/>
    <property type="match status" value="1"/>
</dbReference>
<evidence type="ECO:0000313" key="3">
    <source>
        <dbReference type="Proteomes" id="UP000192903"/>
    </source>
</evidence>
<protein>
    <submittedName>
        <fullName evidence="2">Glycerophosphoryl diester phosphodiesterase</fullName>
    </submittedName>
</protein>
<dbReference type="InterPro" id="IPR030395">
    <property type="entry name" value="GP_PDE_dom"/>
</dbReference>
<keyword evidence="3" id="KW-1185">Reference proteome</keyword>
<feature type="domain" description="GP-PDE" evidence="1">
    <location>
        <begin position="4"/>
        <end position="242"/>
    </location>
</feature>
<sequence>MTNPIIVGHRGARNLWAENSLTGFRNLLGLKVESVEFDVHLSAAGELLVIHDATLDRTTERSGRVADLAAGEYRSVILKGTDERIPTLEEVLEIYAPTGLELHVELKADAEGKPYEGLEARAAAEIDRFGLAGKSFLTSFNSEVLKVIGQVAPHIRRLSSLNHKSVEARGLRQSVEAMLQVSDVLAIEKVLLREEWELLTALIPAEKLGVWVPNELEDLSFWLKQPLRQITTDRPDLGVKAREGLFDAAH</sequence>
<dbReference type="InterPro" id="IPR017946">
    <property type="entry name" value="PLC-like_Pdiesterase_TIM-brl"/>
</dbReference>
<dbReference type="RefSeq" id="WP_085421791.1">
    <property type="nucleotide sequence ID" value="NZ_FXAF01000006.1"/>
</dbReference>
<reference evidence="3" key="1">
    <citation type="submission" date="2017-04" db="EMBL/GenBank/DDBJ databases">
        <authorList>
            <person name="Varghese N."/>
            <person name="Submissions S."/>
        </authorList>
    </citation>
    <scope>NUCLEOTIDE SEQUENCE [LARGE SCALE GENOMIC DNA]</scope>
    <source>
        <strain evidence="3">B4P</strain>
    </source>
</reference>
<name>A0A1X7EL56_9HYPH</name>
<dbReference type="Pfam" id="PF03009">
    <property type="entry name" value="GDPD"/>
    <property type="match status" value="1"/>
</dbReference>
<evidence type="ECO:0000313" key="2">
    <source>
        <dbReference type="EMBL" id="SMF35826.1"/>
    </source>
</evidence>